<evidence type="ECO:0000256" key="4">
    <source>
        <dbReference type="ARBA" id="ARBA00022692"/>
    </source>
</evidence>
<dbReference type="InterPro" id="IPR037066">
    <property type="entry name" value="Plug_dom_sf"/>
</dbReference>
<comment type="similarity">
    <text evidence="7">Belongs to the TonB-dependent receptor family.</text>
</comment>
<dbReference type="AlphaFoldDB" id="A0A1H8IUW3"/>
<keyword evidence="4 7" id="KW-0812">Transmembrane</keyword>
<sequence length="1086" mass="119906">MGQLYSVLTRCIALCVIFLSLSLMGFANQGEIKVTLEVSNKRRADVLHLLEKQTGMIFFYASNLFNTEQKISISAVDKTLDDVLDKVFEGTGMVWSYEREKFISIKPKKKIVVEDGLPADSNIVSIALTGKVMTIDGTPIPGATVRIKRTNEGSTTDSAGAFFISNTKKNDLLIASSVGFETRELVITGKSIIIKLNISINDLDETVVKGYYNTTKKLNTGSVTKISSKDISKQPVADPILALQAIVPGLQITQTSGIAGANIVVRLRGQNSIANGNDPLYIIDGIPFPSQSLTSKVVGGGATSLSPFANLSIANIESIEILKDADATAIYGSRGANGVILITTKRGNIGKTKVDVNINSGIGAVGSKIKLLKTEEYLKLRRLAFTNDGVSPQASDNDINGNWDTTRYTNWPKVIIGNTNKLINADVSISGGNELTQFLINGTYRNETTVFPGDFNDRRLSSLISLSNRSRNGKFKTTVTSSYSNDNNIIPLSDPTNSIFLAPNAPSIWNAEGQLNWEKDTWINPIGELQRKSISSTKNVMGNANLSYDVAPGLEVKSLFGFSNIQMKQSMTTPLTSYGPSYADKPYFRKNTQATNSINTWSFEPQVSFSRRILSGDLNILFGSTIQQTINESLVVAASNFPSDALIGDIGSATSLFSRSGYTQYRYISFFGRINYNFKERYLINLTARRDGSSRFGPGKRYGNFGAIGAGWIFTNENFFKSQSILSYGKVRASYGTAGNDQLSDYQYLSSYSSYNIPYLGATGLFPTRIANPYYNWESIRKLELGLELGILNNSVVLTTDFYENKTSNQLVGYSLPTLTGFGSVQANLPAVIKNWGVEFEVSTTILNKRGFNWKNSLTLTIPRNKLVSYPNLEASPYNNVYAEGRSLFIYKGFHYIGLEKATGVYAFEDVNNDGSITFYQDFTAYKEIARKFYGGFSNTLTLRGFQIDILFQFVKQNAINSLYYGFMPGEYNSNQPSNIFRRIENGEIGRVSQDYGGVSTSAYYNFIYSDGQIRDASYVSLKNINISYNLPENLFGSKFKVNSLLYIQAQNLFTISNYIGLNPETLSVSQLPPLRMVTLGYKLTF</sequence>
<dbReference type="Gene3D" id="2.60.40.1120">
    <property type="entry name" value="Carboxypeptidase-like, regulatory domain"/>
    <property type="match status" value="1"/>
</dbReference>
<dbReference type="EMBL" id="FOBB01000012">
    <property type="protein sequence ID" value="SEN72221.1"/>
    <property type="molecule type" value="Genomic_DNA"/>
</dbReference>
<organism evidence="10 11">
    <name type="scientific">Chitinophaga rupis</name>
    <dbReference type="NCBI Taxonomy" id="573321"/>
    <lineage>
        <taxon>Bacteria</taxon>
        <taxon>Pseudomonadati</taxon>
        <taxon>Bacteroidota</taxon>
        <taxon>Chitinophagia</taxon>
        <taxon>Chitinophagales</taxon>
        <taxon>Chitinophagaceae</taxon>
        <taxon>Chitinophaga</taxon>
    </lineage>
</organism>
<dbReference type="STRING" id="573321.SAMN04488505_11287"/>
<dbReference type="InterPro" id="IPR023996">
    <property type="entry name" value="TonB-dep_OMP_SusC/RagA"/>
</dbReference>
<proteinExistence type="inferred from homology"/>
<dbReference type="Pfam" id="PF13715">
    <property type="entry name" value="CarbopepD_reg_2"/>
    <property type="match status" value="1"/>
</dbReference>
<evidence type="ECO:0000259" key="9">
    <source>
        <dbReference type="Pfam" id="PF07715"/>
    </source>
</evidence>
<evidence type="ECO:0000256" key="5">
    <source>
        <dbReference type="ARBA" id="ARBA00023136"/>
    </source>
</evidence>
<reference evidence="10 11" key="1">
    <citation type="submission" date="2016-10" db="EMBL/GenBank/DDBJ databases">
        <authorList>
            <person name="de Groot N.N."/>
        </authorList>
    </citation>
    <scope>NUCLEOTIDE SEQUENCE [LARGE SCALE GENOMIC DNA]</scope>
    <source>
        <strain evidence="10 11">DSM 21039</strain>
    </source>
</reference>
<dbReference type="PROSITE" id="PS52016">
    <property type="entry name" value="TONB_DEPENDENT_REC_3"/>
    <property type="match status" value="1"/>
</dbReference>
<dbReference type="Proteomes" id="UP000198984">
    <property type="component" value="Unassembled WGS sequence"/>
</dbReference>
<dbReference type="InterPro" id="IPR023997">
    <property type="entry name" value="TonB-dep_OMP_SusC/RagA_CS"/>
</dbReference>
<feature type="domain" description="Secretin/TonB short N-terminal" evidence="8">
    <location>
        <begin position="57"/>
        <end position="108"/>
    </location>
</feature>
<keyword evidence="3 7" id="KW-1134">Transmembrane beta strand</keyword>
<evidence type="ECO:0000256" key="2">
    <source>
        <dbReference type="ARBA" id="ARBA00022448"/>
    </source>
</evidence>
<name>A0A1H8IUW3_9BACT</name>
<evidence type="ECO:0000256" key="1">
    <source>
        <dbReference type="ARBA" id="ARBA00004571"/>
    </source>
</evidence>
<dbReference type="Pfam" id="PF07715">
    <property type="entry name" value="Plug"/>
    <property type="match status" value="1"/>
</dbReference>
<evidence type="ECO:0000259" key="8">
    <source>
        <dbReference type="Pfam" id="PF07660"/>
    </source>
</evidence>
<keyword evidence="2 7" id="KW-0813">Transport</keyword>
<protein>
    <submittedName>
        <fullName evidence="10">TonB-linked outer membrane protein, SusC/RagA family</fullName>
    </submittedName>
</protein>
<evidence type="ECO:0000313" key="11">
    <source>
        <dbReference type="Proteomes" id="UP000198984"/>
    </source>
</evidence>
<evidence type="ECO:0000256" key="7">
    <source>
        <dbReference type="PROSITE-ProRule" id="PRU01360"/>
    </source>
</evidence>
<dbReference type="InterPro" id="IPR012910">
    <property type="entry name" value="Plug_dom"/>
</dbReference>
<dbReference type="Pfam" id="PF07660">
    <property type="entry name" value="STN"/>
    <property type="match status" value="1"/>
</dbReference>
<evidence type="ECO:0000256" key="6">
    <source>
        <dbReference type="ARBA" id="ARBA00023237"/>
    </source>
</evidence>
<keyword evidence="6 7" id="KW-0998">Cell outer membrane</keyword>
<keyword evidence="5 7" id="KW-0472">Membrane</keyword>
<dbReference type="SUPFAM" id="SSF56935">
    <property type="entry name" value="Porins"/>
    <property type="match status" value="1"/>
</dbReference>
<dbReference type="NCBIfam" id="TIGR04056">
    <property type="entry name" value="OMP_RagA_SusC"/>
    <property type="match status" value="1"/>
</dbReference>
<evidence type="ECO:0000256" key="3">
    <source>
        <dbReference type="ARBA" id="ARBA00022452"/>
    </source>
</evidence>
<dbReference type="GO" id="GO:0009279">
    <property type="term" value="C:cell outer membrane"/>
    <property type="evidence" value="ECO:0007669"/>
    <property type="project" value="UniProtKB-SubCell"/>
</dbReference>
<dbReference type="Gene3D" id="2.170.130.10">
    <property type="entry name" value="TonB-dependent receptor, plug domain"/>
    <property type="match status" value="1"/>
</dbReference>
<evidence type="ECO:0000313" key="10">
    <source>
        <dbReference type="EMBL" id="SEN72221.1"/>
    </source>
</evidence>
<dbReference type="Gene3D" id="2.40.170.20">
    <property type="entry name" value="TonB-dependent receptor, beta-barrel domain"/>
    <property type="match status" value="1"/>
</dbReference>
<dbReference type="InterPro" id="IPR036942">
    <property type="entry name" value="Beta-barrel_TonB_sf"/>
</dbReference>
<gene>
    <name evidence="10" type="ORF">SAMN04488505_11287</name>
</gene>
<dbReference type="InterPro" id="IPR011662">
    <property type="entry name" value="Secretin/TonB_short_N"/>
</dbReference>
<feature type="domain" description="TonB-dependent receptor plug" evidence="9">
    <location>
        <begin position="219"/>
        <end position="339"/>
    </location>
</feature>
<dbReference type="InterPro" id="IPR008969">
    <property type="entry name" value="CarboxyPept-like_regulatory"/>
</dbReference>
<accession>A0A1H8IUW3</accession>
<comment type="subcellular location">
    <subcellularLocation>
        <location evidence="1 7">Cell outer membrane</location>
        <topology evidence="1 7">Multi-pass membrane protein</topology>
    </subcellularLocation>
</comment>
<dbReference type="NCBIfam" id="TIGR04057">
    <property type="entry name" value="SusC_RagA_signa"/>
    <property type="match status" value="1"/>
</dbReference>
<keyword evidence="11" id="KW-1185">Reference proteome</keyword>
<dbReference type="SUPFAM" id="SSF49464">
    <property type="entry name" value="Carboxypeptidase regulatory domain-like"/>
    <property type="match status" value="1"/>
</dbReference>
<dbReference type="InterPro" id="IPR039426">
    <property type="entry name" value="TonB-dep_rcpt-like"/>
</dbReference>